<proteinExistence type="inferred from homology"/>
<keyword evidence="2" id="KW-0732">Signal</keyword>
<dbReference type="OrthoDB" id="3400842at2"/>
<evidence type="ECO:0000259" key="3">
    <source>
        <dbReference type="Pfam" id="PF13458"/>
    </source>
</evidence>
<dbReference type="InterPro" id="IPR028081">
    <property type="entry name" value="Leu-bd"/>
</dbReference>
<evidence type="ECO:0000256" key="1">
    <source>
        <dbReference type="ARBA" id="ARBA00010062"/>
    </source>
</evidence>
<evidence type="ECO:0000256" key="2">
    <source>
        <dbReference type="ARBA" id="ARBA00022729"/>
    </source>
</evidence>
<dbReference type="InterPro" id="IPR028082">
    <property type="entry name" value="Peripla_BP_I"/>
</dbReference>
<dbReference type="PANTHER" id="PTHR30483:SF6">
    <property type="entry name" value="PERIPLASMIC BINDING PROTEIN OF ABC TRANSPORTER FOR NATURAL AMINO ACIDS"/>
    <property type="match status" value="1"/>
</dbReference>
<dbReference type="Pfam" id="PF13458">
    <property type="entry name" value="Peripla_BP_6"/>
    <property type="match status" value="1"/>
</dbReference>
<comment type="similarity">
    <text evidence="1">Belongs to the leucine-binding protein family.</text>
</comment>
<dbReference type="EMBL" id="VUOB01000057">
    <property type="protein sequence ID" value="KAA2255387.1"/>
    <property type="molecule type" value="Genomic_DNA"/>
</dbReference>
<gene>
    <name evidence="4" type="ORF">F0L68_28660</name>
</gene>
<sequence length="379" mass="41705">MPVGVLTPLSAPGDPTAGELVVRGTVLGARYVAEHPGDFSGRAVRLFLENDQRTADVEHMSRSAAGGMAKLVALDGVSAVVGQWHLRTSPVVADLAERWGVPTFIENGHNTITHGRRNLFRTYFSIADRAPMMAEFAARQGWRRIAVIAADTVFGQMLADTVGEALRDAIPDLELYREDFAQDGVTDLREQLARATEFGPDLLVNAGVVRTNYLIVEAAAETGLLPKVPMMACFPFPMRSQDYWNFAGQAGIGVMWPATRYSPTWSGLTPTGRWFVDTYHKEFGSYPPDNALNSFTDVVILAQAAALAGSHERAQLRNALESGSFRTWRGQVRFTDDHHQPPEFVLMHYQEVGHTLDEAVIVWPEAAVTGEFRHPSVQS</sequence>
<evidence type="ECO:0000313" key="5">
    <source>
        <dbReference type="Proteomes" id="UP000323454"/>
    </source>
</evidence>
<dbReference type="AlphaFoldDB" id="A0A5B2WZK3"/>
<feature type="domain" description="Leucine-binding protein" evidence="3">
    <location>
        <begin position="3"/>
        <end position="341"/>
    </location>
</feature>
<reference evidence="4 5" key="2">
    <citation type="submission" date="2019-09" db="EMBL/GenBank/DDBJ databases">
        <authorList>
            <person name="Jin C."/>
        </authorList>
    </citation>
    <scope>NUCLEOTIDE SEQUENCE [LARGE SCALE GENOMIC DNA]</scope>
    <source>
        <strain evidence="4 5">AN110305</strain>
    </source>
</reference>
<dbReference type="PANTHER" id="PTHR30483">
    <property type="entry name" value="LEUCINE-SPECIFIC-BINDING PROTEIN"/>
    <property type="match status" value="1"/>
</dbReference>
<dbReference type="Gene3D" id="3.40.50.2300">
    <property type="match status" value="2"/>
</dbReference>
<accession>A0A5B2WZK3</accession>
<organism evidence="4 5">
    <name type="scientific">Solihabitans fulvus</name>
    <dbReference type="NCBI Taxonomy" id="1892852"/>
    <lineage>
        <taxon>Bacteria</taxon>
        <taxon>Bacillati</taxon>
        <taxon>Actinomycetota</taxon>
        <taxon>Actinomycetes</taxon>
        <taxon>Pseudonocardiales</taxon>
        <taxon>Pseudonocardiaceae</taxon>
        <taxon>Solihabitans</taxon>
    </lineage>
</organism>
<evidence type="ECO:0000313" key="4">
    <source>
        <dbReference type="EMBL" id="KAA2255387.1"/>
    </source>
</evidence>
<reference evidence="4 5" key="1">
    <citation type="submission" date="2019-09" db="EMBL/GenBank/DDBJ databases">
        <title>Goodfellowia gen. nov., a new genus of the Pseudonocardineae related to Actinoalloteichus, containing Goodfellowia coeruleoviolacea gen. nov., comb. nov. gen. nov., comb. nov.</title>
        <authorList>
            <person name="Labeda D."/>
        </authorList>
    </citation>
    <scope>NUCLEOTIDE SEQUENCE [LARGE SCALE GENOMIC DNA]</scope>
    <source>
        <strain evidence="4 5">AN110305</strain>
    </source>
</reference>
<dbReference type="Proteomes" id="UP000323454">
    <property type="component" value="Unassembled WGS sequence"/>
</dbReference>
<keyword evidence="5" id="KW-1185">Reference proteome</keyword>
<dbReference type="InterPro" id="IPR051010">
    <property type="entry name" value="BCAA_transport"/>
</dbReference>
<comment type="caution">
    <text evidence="4">The sequence shown here is derived from an EMBL/GenBank/DDBJ whole genome shotgun (WGS) entry which is preliminary data.</text>
</comment>
<dbReference type="SUPFAM" id="SSF53822">
    <property type="entry name" value="Periplasmic binding protein-like I"/>
    <property type="match status" value="1"/>
</dbReference>
<name>A0A5B2WZK3_9PSEU</name>
<protein>
    <submittedName>
        <fullName evidence="4">ABC transporter substrate-binding protein</fullName>
    </submittedName>
</protein>